<comment type="subcellular location">
    <subcellularLocation>
        <location evidence="1">Membrane</location>
        <topology evidence="1">Multi-pass membrane protein</topology>
    </subcellularLocation>
</comment>
<accession>D9QTS9</accession>
<gene>
    <name evidence="7" type="ordered locus">Acear_2164</name>
</gene>
<feature type="transmembrane region" description="Helical" evidence="5">
    <location>
        <begin position="121"/>
        <end position="142"/>
    </location>
</feature>
<keyword evidence="4 5" id="KW-0472">Membrane</keyword>
<evidence type="ECO:0000256" key="2">
    <source>
        <dbReference type="ARBA" id="ARBA00022692"/>
    </source>
</evidence>
<proteinExistence type="predicted"/>
<keyword evidence="8" id="KW-1185">Reference proteome</keyword>
<feature type="transmembrane region" description="Helical" evidence="5">
    <location>
        <begin position="224"/>
        <end position="243"/>
    </location>
</feature>
<name>D9QTS9_ACEAZ</name>
<dbReference type="STRING" id="574087.Acear_2164"/>
<dbReference type="GO" id="GO:0016020">
    <property type="term" value="C:membrane"/>
    <property type="evidence" value="ECO:0007669"/>
    <property type="project" value="UniProtKB-SubCell"/>
</dbReference>
<feature type="domain" description="O-antigen ligase-related" evidence="6">
    <location>
        <begin position="192"/>
        <end position="325"/>
    </location>
</feature>
<dbReference type="KEGG" id="aar:Acear_2164"/>
<feature type="transmembrane region" description="Helical" evidence="5">
    <location>
        <begin position="154"/>
        <end position="175"/>
    </location>
</feature>
<dbReference type="PANTHER" id="PTHR37422">
    <property type="entry name" value="TEICHURONIC ACID BIOSYNTHESIS PROTEIN TUAE"/>
    <property type="match status" value="1"/>
</dbReference>
<dbReference type="InterPro" id="IPR007016">
    <property type="entry name" value="O-antigen_ligase-rel_domated"/>
</dbReference>
<evidence type="ECO:0000256" key="5">
    <source>
        <dbReference type="SAM" id="Phobius"/>
    </source>
</evidence>
<dbReference type="AlphaFoldDB" id="D9QTS9"/>
<organism evidence="7 8">
    <name type="scientific">Acetohalobium arabaticum (strain ATCC 49924 / DSM 5501 / Z-7288)</name>
    <dbReference type="NCBI Taxonomy" id="574087"/>
    <lineage>
        <taxon>Bacteria</taxon>
        <taxon>Bacillati</taxon>
        <taxon>Bacillota</taxon>
        <taxon>Clostridia</taxon>
        <taxon>Halanaerobiales</taxon>
        <taxon>Halobacteroidaceae</taxon>
        <taxon>Acetohalobium</taxon>
    </lineage>
</organism>
<evidence type="ECO:0000256" key="3">
    <source>
        <dbReference type="ARBA" id="ARBA00022989"/>
    </source>
</evidence>
<evidence type="ECO:0000313" key="7">
    <source>
        <dbReference type="EMBL" id="ADL13650.1"/>
    </source>
</evidence>
<dbReference type="InterPro" id="IPR051533">
    <property type="entry name" value="WaaL-like"/>
</dbReference>
<dbReference type="OrthoDB" id="9806320at2"/>
<feature type="transmembrane region" description="Helical" evidence="5">
    <location>
        <begin position="20"/>
        <end position="50"/>
    </location>
</feature>
<evidence type="ECO:0000313" key="8">
    <source>
        <dbReference type="Proteomes" id="UP000001661"/>
    </source>
</evidence>
<reference evidence="7 8" key="1">
    <citation type="journal article" date="2010" name="Stand. Genomic Sci.">
        <title>Complete genome sequence of Acetohalobium arabaticum type strain (Z-7288).</title>
        <authorList>
            <person name="Sikorski J."/>
            <person name="Lapidus A."/>
            <person name="Chertkov O."/>
            <person name="Lucas S."/>
            <person name="Copeland A."/>
            <person name="Glavina Del Rio T."/>
            <person name="Nolan M."/>
            <person name="Tice H."/>
            <person name="Cheng J.F."/>
            <person name="Han C."/>
            <person name="Brambilla E."/>
            <person name="Pitluck S."/>
            <person name="Liolios K."/>
            <person name="Ivanova N."/>
            <person name="Mavromatis K."/>
            <person name="Mikhailova N."/>
            <person name="Pati A."/>
            <person name="Bruce D."/>
            <person name="Detter C."/>
            <person name="Tapia R."/>
            <person name="Goodwin L."/>
            <person name="Chen A."/>
            <person name="Palaniappan K."/>
            <person name="Land M."/>
            <person name="Hauser L."/>
            <person name="Chang Y.J."/>
            <person name="Jeffries C.D."/>
            <person name="Rohde M."/>
            <person name="Goker M."/>
            <person name="Spring S."/>
            <person name="Woyke T."/>
            <person name="Bristow J."/>
            <person name="Eisen J.A."/>
            <person name="Markowitz V."/>
            <person name="Hugenholtz P."/>
            <person name="Kyrpides N.C."/>
            <person name="Klenk H.P."/>
        </authorList>
    </citation>
    <scope>NUCLEOTIDE SEQUENCE [LARGE SCALE GENOMIC DNA]</scope>
    <source>
        <strain evidence="8">ATCC 49924 / DSM 5501 / Z-7288</strain>
    </source>
</reference>
<keyword evidence="3 5" id="KW-1133">Transmembrane helix</keyword>
<dbReference type="EMBL" id="CP002105">
    <property type="protein sequence ID" value="ADL13650.1"/>
    <property type="molecule type" value="Genomic_DNA"/>
</dbReference>
<evidence type="ECO:0000259" key="6">
    <source>
        <dbReference type="Pfam" id="PF04932"/>
    </source>
</evidence>
<evidence type="ECO:0000256" key="1">
    <source>
        <dbReference type="ARBA" id="ARBA00004141"/>
    </source>
</evidence>
<keyword evidence="2 5" id="KW-0812">Transmembrane</keyword>
<evidence type="ECO:0000256" key="4">
    <source>
        <dbReference type="ARBA" id="ARBA00023136"/>
    </source>
</evidence>
<sequence length="403" mass="45207">MNFGGTRVDKAVVVNYLDKFIIGSLMLMMFSSAISIAGSSIGLGLAFIGWIIKLIITREIDFSGNPLNKPIGIFLLAMLISFIGSYDLAESLDGLEDFLLVFILYYMVIDNVSDLKTVKKLFGMGLISIAISSTYGLFWQHYYLGVRRVNADFMALDFGALLLIYLLFVVSYLLFGSVNLQGKVKYIVLSPLIALTLIYNKTRGAWLGFAGATFLTFWVKSKKWIPIFLVIILVVVSFAPQQIQNRIKSIVDLEDNKSNLGRLALWKGSLLMFEDHPVNGIGLGNFTDVYKKDYKQPNTASMAHAHNNFLNFLAETGIVGLAGFIYLLYSILKYLYINYLNLKQGYYRLFVLATSSSVVGVWIIQGVTETNFPKSVVSRTLWFLIALSVVIIKLLKEQKDIKI</sequence>
<protein>
    <submittedName>
        <fullName evidence="7">O-antigen polymerase</fullName>
    </submittedName>
</protein>
<dbReference type="HOGENOM" id="CLU_033061_2_0_9"/>
<feature type="transmembrane region" description="Helical" evidence="5">
    <location>
        <begin position="376"/>
        <end position="395"/>
    </location>
</feature>
<feature type="transmembrane region" description="Helical" evidence="5">
    <location>
        <begin position="94"/>
        <end position="109"/>
    </location>
</feature>
<feature type="transmembrane region" description="Helical" evidence="5">
    <location>
        <begin position="71"/>
        <end position="88"/>
    </location>
</feature>
<dbReference type="eggNOG" id="COG3307">
    <property type="taxonomic scope" value="Bacteria"/>
</dbReference>
<feature type="transmembrane region" description="Helical" evidence="5">
    <location>
        <begin position="312"/>
        <end position="334"/>
    </location>
</feature>
<feature type="transmembrane region" description="Helical" evidence="5">
    <location>
        <begin position="346"/>
        <end position="364"/>
    </location>
</feature>
<dbReference type="Pfam" id="PF04932">
    <property type="entry name" value="Wzy_C"/>
    <property type="match status" value="1"/>
</dbReference>
<dbReference type="Proteomes" id="UP000001661">
    <property type="component" value="Chromosome"/>
</dbReference>
<dbReference type="PANTHER" id="PTHR37422:SF13">
    <property type="entry name" value="LIPOPOLYSACCHARIDE BIOSYNTHESIS PROTEIN PA4999-RELATED"/>
    <property type="match status" value="1"/>
</dbReference>